<dbReference type="PANTHER" id="PTHR24421:SF10">
    <property type="entry name" value="NITRATE_NITRITE SENSOR PROTEIN NARQ"/>
    <property type="match status" value="1"/>
</dbReference>
<feature type="transmembrane region" description="Helical" evidence="5">
    <location>
        <begin position="352"/>
        <end position="375"/>
    </location>
</feature>
<evidence type="ECO:0000313" key="6">
    <source>
        <dbReference type="EMBL" id="VAW85241.1"/>
    </source>
</evidence>
<keyword evidence="5" id="KW-0472">Membrane</keyword>
<dbReference type="SUPFAM" id="SSF49785">
    <property type="entry name" value="Galactose-binding domain-like"/>
    <property type="match status" value="1"/>
</dbReference>
<keyword evidence="3" id="KW-0808">Transferase</keyword>
<feature type="transmembrane region" description="Helical" evidence="5">
    <location>
        <begin position="322"/>
        <end position="340"/>
    </location>
</feature>
<feature type="transmembrane region" description="Helical" evidence="5">
    <location>
        <begin position="292"/>
        <end position="310"/>
    </location>
</feature>
<dbReference type="GO" id="GO:0046872">
    <property type="term" value="F:metal ion binding"/>
    <property type="evidence" value="ECO:0007669"/>
    <property type="project" value="UniProtKB-KW"/>
</dbReference>
<dbReference type="SUPFAM" id="SSF53187">
    <property type="entry name" value="Zn-dependent exopeptidases"/>
    <property type="match status" value="1"/>
</dbReference>
<gene>
    <name evidence="6" type="ORF">MNBD_GAMMA16-772</name>
</gene>
<organism evidence="6">
    <name type="scientific">hydrothermal vent metagenome</name>
    <dbReference type="NCBI Taxonomy" id="652676"/>
    <lineage>
        <taxon>unclassified sequences</taxon>
        <taxon>metagenomes</taxon>
        <taxon>ecological metagenomes</taxon>
    </lineage>
</organism>
<keyword evidence="5" id="KW-0812">Transmembrane</keyword>
<evidence type="ECO:0000256" key="1">
    <source>
        <dbReference type="ARBA" id="ARBA00000085"/>
    </source>
</evidence>
<dbReference type="GO" id="GO:0016788">
    <property type="term" value="F:hydrolase activity, acting on ester bonds"/>
    <property type="evidence" value="ECO:0007669"/>
    <property type="project" value="InterPro"/>
</dbReference>
<evidence type="ECO:0000256" key="2">
    <source>
        <dbReference type="ARBA" id="ARBA00012438"/>
    </source>
</evidence>
<dbReference type="InterPro" id="IPR050482">
    <property type="entry name" value="Sensor_HK_TwoCompSys"/>
</dbReference>
<protein>
    <recommendedName>
        <fullName evidence="2">histidine kinase</fullName>
        <ecNumber evidence="2">2.7.13.3</ecNumber>
    </recommendedName>
</protein>
<feature type="transmembrane region" description="Helical" evidence="5">
    <location>
        <begin position="199"/>
        <end position="226"/>
    </location>
</feature>
<keyword evidence="5" id="KW-1133">Transmembrane helix</keyword>
<dbReference type="Gene3D" id="1.20.5.1930">
    <property type="match status" value="1"/>
</dbReference>
<proteinExistence type="predicted"/>
<accession>A0A3B0Z0N6</accession>
<feature type="transmembrane region" description="Helical" evidence="5">
    <location>
        <begin position="233"/>
        <end position="252"/>
    </location>
</feature>
<reference evidence="6" key="1">
    <citation type="submission" date="2018-06" db="EMBL/GenBank/DDBJ databases">
        <authorList>
            <person name="Zhirakovskaya E."/>
        </authorList>
    </citation>
    <scope>NUCLEOTIDE SEQUENCE</scope>
</reference>
<dbReference type="Gene3D" id="2.60.120.260">
    <property type="entry name" value="Galactose-binding domain-like"/>
    <property type="match status" value="1"/>
</dbReference>
<evidence type="ECO:0000256" key="5">
    <source>
        <dbReference type="SAM" id="Phobius"/>
    </source>
</evidence>
<dbReference type="PANTHER" id="PTHR24421">
    <property type="entry name" value="NITRATE/NITRITE SENSOR PROTEIN NARX-RELATED"/>
    <property type="match status" value="1"/>
</dbReference>
<keyword evidence="4" id="KW-0418">Kinase</keyword>
<evidence type="ECO:0000256" key="4">
    <source>
        <dbReference type="ARBA" id="ARBA00022777"/>
    </source>
</evidence>
<dbReference type="SUPFAM" id="SSF55874">
    <property type="entry name" value="ATPase domain of HSP90 chaperone/DNA topoisomerase II/histidine kinase"/>
    <property type="match status" value="1"/>
</dbReference>
<sequence length="643" mass="74066">MTSPSPIAKTNRFFYNQKLRYVTGSLIILIFSMALAVMLFFYEIPLPEDKLTLSSIEFSPFEDQNIDNIPAQSWTTITLPDDWRKQGENRASIISGWYRHQIELDAVPVQPLAILIASPRMNVAVYINHNLLGQGGRFTDPVARNWWTPLLFSIPSDILKAGKNTLHIYLKTDRAGIGYLPELHLAPHDSLIKSYDTHYLFRITSVQFITLLLFVQGSIIGILWYLRKHEVYYGYYAVGALLWSWHNLNIFTVHIPVSNILWDWFSYTTLGLCAFIYVIFVHRFFEKKAPNIERVMIIFAILCSGILYFLEGKEFHFIAQTIWYPAAYLAGIYGTLFLAVNAWKYCNTELQIITISAFISMLYAGHDILILHGIIDWKHGYFFQYAALILLPGFTTILLYRFVSALNETENLNRNFDQQLEKKHAELESNHQKIWQLENERARLILDMHDGIGGNLVSTLALIELRQANMQQVAEALRDTLDEIRLMIDSIDIQKNDLTFVLGIFRTRITRKLRNSQIELEWDINDIPSISNFDACKALFLLRILQEAITSAIKKEQVTKIRLSAYLIQQQTEGSAVIIEICDNGKSLDSDDNKARENMHDRARGTDYKLFFESGLSGTTVKLILALDDEQNMLLTDNKKDVF</sequence>
<feature type="transmembrane region" description="Helical" evidence="5">
    <location>
        <begin position="381"/>
        <end position="403"/>
    </location>
</feature>
<evidence type="ECO:0000256" key="3">
    <source>
        <dbReference type="ARBA" id="ARBA00022679"/>
    </source>
</evidence>
<dbReference type="AlphaFoldDB" id="A0A3B0Z0N6"/>
<dbReference type="Gene3D" id="3.30.565.10">
    <property type="entry name" value="Histidine kinase-like ATPase, C-terminal domain"/>
    <property type="match status" value="1"/>
</dbReference>
<dbReference type="EMBL" id="UOFO01000064">
    <property type="protein sequence ID" value="VAW85241.1"/>
    <property type="molecule type" value="Genomic_DNA"/>
</dbReference>
<name>A0A3B0Z0N6_9ZZZZ</name>
<dbReference type="GO" id="GO:0004673">
    <property type="term" value="F:protein histidine kinase activity"/>
    <property type="evidence" value="ECO:0007669"/>
    <property type="project" value="UniProtKB-EC"/>
</dbReference>
<feature type="transmembrane region" description="Helical" evidence="5">
    <location>
        <begin position="264"/>
        <end position="285"/>
    </location>
</feature>
<feature type="transmembrane region" description="Helical" evidence="5">
    <location>
        <begin position="21"/>
        <end position="42"/>
    </location>
</feature>
<dbReference type="GO" id="GO:0000160">
    <property type="term" value="P:phosphorelay signal transduction system"/>
    <property type="evidence" value="ECO:0007669"/>
    <property type="project" value="UniProtKB-KW"/>
</dbReference>
<comment type="catalytic activity">
    <reaction evidence="1">
        <text>ATP + protein L-histidine = ADP + protein N-phospho-L-histidine.</text>
        <dbReference type="EC" id="2.7.13.3"/>
    </reaction>
</comment>
<dbReference type="InterPro" id="IPR036890">
    <property type="entry name" value="HATPase_C_sf"/>
</dbReference>
<dbReference type="EC" id="2.7.13.3" evidence="2"/>
<dbReference type="InterPro" id="IPR008979">
    <property type="entry name" value="Galactose-bd-like_sf"/>
</dbReference>